<name>A0A135ST67_9PEZI</name>
<dbReference type="Proteomes" id="UP000070054">
    <property type="component" value="Unassembled WGS sequence"/>
</dbReference>
<evidence type="ECO:0000313" key="2">
    <source>
        <dbReference type="EMBL" id="KXH39114.1"/>
    </source>
</evidence>
<organism evidence="2 3">
    <name type="scientific">Colletotrichum nymphaeae SA-01</name>
    <dbReference type="NCBI Taxonomy" id="1460502"/>
    <lineage>
        <taxon>Eukaryota</taxon>
        <taxon>Fungi</taxon>
        <taxon>Dikarya</taxon>
        <taxon>Ascomycota</taxon>
        <taxon>Pezizomycotina</taxon>
        <taxon>Sordariomycetes</taxon>
        <taxon>Hypocreomycetidae</taxon>
        <taxon>Glomerellales</taxon>
        <taxon>Glomerellaceae</taxon>
        <taxon>Colletotrichum</taxon>
        <taxon>Colletotrichum acutatum species complex</taxon>
    </lineage>
</organism>
<keyword evidence="3" id="KW-1185">Reference proteome</keyword>
<accession>A0A135ST67</accession>
<proteinExistence type="predicted"/>
<feature type="compositionally biased region" description="Basic and acidic residues" evidence="1">
    <location>
        <begin position="1"/>
        <end position="21"/>
    </location>
</feature>
<evidence type="ECO:0000313" key="3">
    <source>
        <dbReference type="Proteomes" id="UP000070054"/>
    </source>
</evidence>
<feature type="region of interest" description="Disordered" evidence="1">
    <location>
        <begin position="1"/>
        <end position="49"/>
    </location>
</feature>
<dbReference type="AlphaFoldDB" id="A0A135ST67"/>
<protein>
    <submittedName>
        <fullName evidence="2">Uncharacterized protein</fullName>
    </submittedName>
</protein>
<gene>
    <name evidence="2" type="ORF">CNYM01_12640</name>
</gene>
<evidence type="ECO:0000256" key="1">
    <source>
        <dbReference type="SAM" id="MobiDB-lite"/>
    </source>
</evidence>
<reference evidence="2 3" key="1">
    <citation type="submission" date="2014-02" db="EMBL/GenBank/DDBJ databases">
        <title>The genome sequence of Colletotrichum nymphaeae SA-01.</title>
        <authorList>
            <person name="Baroncelli R."/>
            <person name="Thon M.R."/>
        </authorList>
    </citation>
    <scope>NUCLEOTIDE SEQUENCE [LARGE SCALE GENOMIC DNA]</scope>
    <source>
        <strain evidence="2 3">SA-01</strain>
    </source>
</reference>
<feature type="compositionally biased region" description="Basic and acidic residues" evidence="1">
    <location>
        <begin position="29"/>
        <end position="38"/>
    </location>
</feature>
<comment type="caution">
    <text evidence="2">The sequence shown here is derived from an EMBL/GenBank/DDBJ whole genome shotgun (WGS) entry which is preliminary data.</text>
</comment>
<dbReference type="EMBL" id="JEMN01001367">
    <property type="protein sequence ID" value="KXH39114.1"/>
    <property type="molecule type" value="Genomic_DNA"/>
</dbReference>
<sequence length="346" mass="39908">MSSEKEFNLPLRPGEHGKNKFSDASNEGGQRDDQRGNETKPPLTNYANHPNIKGLPGFDFGVADDEPILQQWYSGLLRNIALPFDNFKNPRSASGMLSVARRLQTVFKNLRQYDTDKSWNFEVSHKKIPGIMFKFTESRVRFLNGNADNSSVPSEFLSFTPLIPSSPPSNPASEKTVSLTPLMKKYQYLISRTENDLLKKKRHLEDDETEGIQHTMKKTRIVDIDEDIEKKTPEEQIRFWKEKSLGHEKELEAKDEKLKGQEEKIKWQDKLIQEMANGMNRTNMETTYSLRHLWFAALPEINRQQRNQSQAEWNESQIQEYFRANGMSSVADAMLGKGDFMGPDKM</sequence>